<reference evidence="1 2" key="1">
    <citation type="journal article" date="2017" name="Infect. Immun.">
        <title>Characterization of the Pathogenicity of Streptococcus intermedius TYG1620 Isolated from a Human Brain Abscess Based on the Complete Genome Sequence with Transcriptome Analysis and Transposon Mutagenesis in a Murine Subcutaneous Abscess Model.</title>
        <authorList>
            <person name="Hasegawa N."/>
            <person name="Sekizuka T."/>
            <person name="Sugi Y."/>
            <person name="Kawakami N."/>
            <person name="Ogasawara Y."/>
            <person name="Kato K."/>
            <person name="Yamashita A."/>
            <person name="Takeuchi F."/>
            <person name="Kuroda M."/>
        </authorList>
    </citation>
    <scope>NUCLEOTIDE SEQUENCE [LARGE SCALE GENOMIC DNA]</scope>
    <source>
        <strain evidence="1 2">TYG1620</strain>
    </source>
</reference>
<dbReference type="PIRSF" id="PIRSF008505">
    <property type="entry name" value="UCP008505"/>
    <property type="match status" value="1"/>
</dbReference>
<protein>
    <recommendedName>
        <fullName evidence="3">DUF4411 domain-containing protein</fullName>
    </recommendedName>
</protein>
<dbReference type="EMBL" id="AP014880">
    <property type="protein sequence ID" value="BAW17627.1"/>
    <property type="molecule type" value="Genomic_DNA"/>
</dbReference>
<dbReference type="Pfam" id="PF14367">
    <property type="entry name" value="DUF4411"/>
    <property type="match status" value="1"/>
</dbReference>
<dbReference type="InterPro" id="IPR016541">
    <property type="entry name" value="UCP008505"/>
</dbReference>
<dbReference type="SUPFAM" id="SSF88723">
    <property type="entry name" value="PIN domain-like"/>
    <property type="match status" value="1"/>
</dbReference>
<dbReference type="Proteomes" id="UP000217792">
    <property type="component" value="Chromosome"/>
</dbReference>
<gene>
    <name evidence="1" type="ORF">SITYG_16480</name>
</gene>
<dbReference type="AlphaFoldDB" id="A0AAD1FK74"/>
<evidence type="ECO:0000313" key="2">
    <source>
        <dbReference type="Proteomes" id="UP000217792"/>
    </source>
</evidence>
<evidence type="ECO:0008006" key="3">
    <source>
        <dbReference type="Google" id="ProtNLM"/>
    </source>
</evidence>
<organism evidence="1 2">
    <name type="scientific">Streptococcus intermedius</name>
    <dbReference type="NCBI Taxonomy" id="1338"/>
    <lineage>
        <taxon>Bacteria</taxon>
        <taxon>Bacillati</taxon>
        <taxon>Bacillota</taxon>
        <taxon>Bacilli</taxon>
        <taxon>Lactobacillales</taxon>
        <taxon>Streptococcaceae</taxon>
        <taxon>Streptococcus</taxon>
        <taxon>Streptococcus anginosus group</taxon>
    </lineage>
</organism>
<evidence type="ECO:0000313" key="1">
    <source>
        <dbReference type="EMBL" id="BAW17627.1"/>
    </source>
</evidence>
<dbReference type="RefSeq" id="WP_048785564.1">
    <property type="nucleotide sequence ID" value="NZ_AP014880.1"/>
</dbReference>
<sequence length="166" mass="19849">MYLLDSNIYINFYDRYYRNEFFPTFWLNFVSILNSNVKIPDIVVSENYQDPWFRDWLDDKYEKDLIDHKSYAREWSEVIQYIQDSPLYKDTALLSEKGWANEKIADPWLIAIAKRENYTIVTDEVKNINLSDKNPSKNAKIPDVCEKFKIRCISMNQFFAEIGLSI</sequence>
<dbReference type="InterPro" id="IPR029060">
    <property type="entry name" value="PIN-like_dom_sf"/>
</dbReference>
<proteinExistence type="predicted"/>
<name>A0AAD1FK74_STRIT</name>
<accession>A0AAD1FK74</accession>